<keyword evidence="2" id="KW-1185">Reference proteome</keyword>
<dbReference type="Proteomes" id="UP000188268">
    <property type="component" value="Unassembled WGS sequence"/>
</dbReference>
<evidence type="ECO:0000313" key="1">
    <source>
        <dbReference type="EMBL" id="OMO87170.1"/>
    </source>
</evidence>
<reference evidence="1 2" key="1">
    <citation type="submission" date="2013-09" db="EMBL/GenBank/DDBJ databases">
        <title>Corchorus capsularis genome sequencing.</title>
        <authorList>
            <person name="Alam M."/>
            <person name="Haque M.S."/>
            <person name="Islam M.S."/>
            <person name="Emdad E.M."/>
            <person name="Islam M.M."/>
            <person name="Ahmed B."/>
            <person name="Halim A."/>
            <person name="Hossen Q.M.M."/>
            <person name="Hossain M.Z."/>
            <person name="Ahmed R."/>
            <person name="Khan M.M."/>
            <person name="Islam R."/>
            <person name="Rashid M.M."/>
            <person name="Khan S.A."/>
            <person name="Rahman M.S."/>
            <person name="Alam M."/>
        </authorList>
    </citation>
    <scope>NUCLEOTIDE SEQUENCE [LARGE SCALE GENOMIC DNA]</scope>
    <source>
        <strain evidence="2">cv. CVL-1</strain>
        <tissue evidence="1">Whole seedling</tissue>
    </source>
</reference>
<evidence type="ECO:0000313" key="2">
    <source>
        <dbReference type="Proteomes" id="UP000188268"/>
    </source>
</evidence>
<organism evidence="1 2">
    <name type="scientific">Corchorus capsularis</name>
    <name type="common">Jute</name>
    <dbReference type="NCBI Taxonomy" id="210143"/>
    <lineage>
        <taxon>Eukaryota</taxon>
        <taxon>Viridiplantae</taxon>
        <taxon>Streptophyta</taxon>
        <taxon>Embryophyta</taxon>
        <taxon>Tracheophyta</taxon>
        <taxon>Spermatophyta</taxon>
        <taxon>Magnoliopsida</taxon>
        <taxon>eudicotyledons</taxon>
        <taxon>Gunneridae</taxon>
        <taxon>Pentapetalae</taxon>
        <taxon>rosids</taxon>
        <taxon>malvids</taxon>
        <taxon>Malvales</taxon>
        <taxon>Malvaceae</taxon>
        <taxon>Grewioideae</taxon>
        <taxon>Apeibeae</taxon>
        <taxon>Corchorus</taxon>
    </lineage>
</organism>
<comment type="caution">
    <text evidence="1">The sequence shown here is derived from an EMBL/GenBank/DDBJ whole genome shotgun (WGS) entry which is preliminary data.</text>
</comment>
<dbReference type="AlphaFoldDB" id="A0A1R3IXB5"/>
<dbReference type="EMBL" id="AWWV01009279">
    <property type="protein sequence ID" value="OMO87170.1"/>
    <property type="molecule type" value="Genomic_DNA"/>
</dbReference>
<sequence>MEDSYDIRLTRERKKVAFESTCACPAGLYQTKGRLLGVQPEPATLAMTSCVDLSTICNLI</sequence>
<name>A0A1R3IXB5_COCAP</name>
<dbReference type="Gramene" id="OMO87170">
    <property type="protein sequence ID" value="OMO87170"/>
    <property type="gene ID" value="CCACVL1_09225"/>
</dbReference>
<proteinExistence type="predicted"/>
<gene>
    <name evidence="1" type="ORF">CCACVL1_09225</name>
</gene>
<protein>
    <submittedName>
        <fullName evidence="1">Uncharacterized protein</fullName>
    </submittedName>
</protein>
<accession>A0A1R3IXB5</accession>